<evidence type="ECO:0000313" key="3">
    <source>
        <dbReference type="Proteomes" id="UP001203852"/>
    </source>
</evidence>
<feature type="region of interest" description="Disordered" evidence="1">
    <location>
        <begin position="509"/>
        <end position="549"/>
    </location>
</feature>
<gene>
    <name evidence="2" type="ORF">EDD36DRAFT_246883</name>
</gene>
<keyword evidence="3" id="KW-1185">Reference proteome</keyword>
<feature type="compositionally biased region" description="Polar residues" evidence="1">
    <location>
        <begin position="526"/>
        <end position="539"/>
    </location>
</feature>
<proteinExistence type="predicted"/>
<feature type="compositionally biased region" description="Low complexity" evidence="1">
    <location>
        <begin position="161"/>
        <end position="178"/>
    </location>
</feature>
<evidence type="ECO:0000313" key="2">
    <source>
        <dbReference type="EMBL" id="KAI1612848.1"/>
    </source>
</evidence>
<feature type="region of interest" description="Disordered" evidence="1">
    <location>
        <begin position="1"/>
        <end position="96"/>
    </location>
</feature>
<feature type="compositionally biased region" description="Polar residues" evidence="1">
    <location>
        <begin position="55"/>
        <end position="66"/>
    </location>
</feature>
<organism evidence="2 3">
    <name type="scientific">Exophiala viscosa</name>
    <dbReference type="NCBI Taxonomy" id="2486360"/>
    <lineage>
        <taxon>Eukaryota</taxon>
        <taxon>Fungi</taxon>
        <taxon>Dikarya</taxon>
        <taxon>Ascomycota</taxon>
        <taxon>Pezizomycotina</taxon>
        <taxon>Eurotiomycetes</taxon>
        <taxon>Chaetothyriomycetidae</taxon>
        <taxon>Chaetothyriales</taxon>
        <taxon>Herpotrichiellaceae</taxon>
        <taxon>Exophiala</taxon>
    </lineage>
</organism>
<dbReference type="AlphaFoldDB" id="A0AAN6ICX3"/>
<protein>
    <submittedName>
        <fullName evidence="2">Uncharacterized protein</fullName>
    </submittedName>
</protein>
<accession>A0AAN6ICX3</accession>
<reference evidence="2" key="1">
    <citation type="journal article" date="2022" name="bioRxiv">
        <title>Deciphering the potential niche of two novel black yeast fungi from a biological soil crust based on their genomes, phenotypes, and melanin regulation.</title>
        <authorList>
            <consortium name="DOE Joint Genome Institute"/>
            <person name="Carr E.C."/>
            <person name="Barton Q."/>
            <person name="Grambo S."/>
            <person name="Sullivan M."/>
            <person name="Renfro C.M."/>
            <person name="Kuo A."/>
            <person name="Pangilinan J."/>
            <person name="Lipzen A."/>
            <person name="Keymanesh K."/>
            <person name="Savage E."/>
            <person name="Barry K."/>
            <person name="Grigoriev I.V."/>
            <person name="Riekhof W.R."/>
            <person name="Harris S.S."/>
        </authorList>
    </citation>
    <scope>NUCLEOTIDE SEQUENCE</scope>
    <source>
        <strain evidence="2">JF 03-4F</strain>
    </source>
</reference>
<feature type="compositionally biased region" description="Polar residues" evidence="1">
    <location>
        <begin position="31"/>
        <end position="40"/>
    </location>
</feature>
<feature type="region of interest" description="Disordered" evidence="1">
    <location>
        <begin position="156"/>
        <end position="178"/>
    </location>
</feature>
<name>A0AAN6ICX3_9EURO</name>
<comment type="caution">
    <text evidence="2">The sequence shown here is derived from an EMBL/GenBank/DDBJ whole genome shotgun (WGS) entry which is preliminary data.</text>
</comment>
<sequence>MPTIMPFATSSATSSWRPVIEEGARSPKRPLSTSSISCTLPASKKARTRHHPQTLEGNGTTWSTAISDAHPSVNPNHSAEDPVPSSPSTIPIMPKPTRAMIPSRHQYSSSPLRSIPENTPSTVFEGEARTSPTAQEEDISQTIALQMKSTMVIVTPPSSRSTASHDSTMESSSSTGVTTPMVMDKRDFFRDLPSNVADRMLEFVFVRDASTIIRPFYRKGMLAGSIRTGNDIQSQETGDEVLLDNVDLSLTRVSKQFRDGGSRYFYGKHTFHFQDAAACKWWFKTVGNQNVSNVRSLSLRMGSGFTVPPNIRCTLDLTLEERWHQFFCWIKNRQNLTNLRIEFYYWSTIEERHLENEWKQEIHTARTKLLAKMRCLRGIEEVEVFDHTGHYMTTHGCRLLELQLMQGKDEDVRPDQRNKPLSQVMEELRESRARAEVMQQIKATADQARMQERKRPRQWDRNERQALGVSNTQTITRQNSLIRTPDTAQAIYRPPTWYSRVPARATGQFDNSTSELFPGRTPRSGGRSTYSKKNNNNRSGWRHGFDLDL</sequence>
<evidence type="ECO:0000256" key="1">
    <source>
        <dbReference type="SAM" id="MobiDB-lite"/>
    </source>
</evidence>
<dbReference type="EMBL" id="MU404354">
    <property type="protein sequence ID" value="KAI1612848.1"/>
    <property type="molecule type" value="Genomic_DNA"/>
</dbReference>
<dbReference type="Proteomes" id="UP001203852">
    <property type="component" value="Unassembled WGS sequence"/>
</dbReference>